<reference evidence="3" key="2">
    <citation type="submission" date="2019-02" db="EMBL/GenBank/DDBJ databases">
        <title>Granulicella sibirica sp. nov., a psychrotolerant acidobacterium isolated from an organic soil layer in forested tundra, West Siberia.</title>
        <authorList>
            <person name="Oshkin I.Y."/>
            <person name="Kulichevskaya I.S."/>
            <person name="Rijpstra W.I.C."/>
            <person name="Sinninghe Damste J.S."/>
            <person name="Rakitin A.L."/>
            <person name="Ravin N.V."/>
            <person name="Dedysh S.N."/>
        </authorList>
    </citation>
    <scope>NUCLEOTIDE SEQUENCE [LARGE SCALE GENOMIC DNA]</scope>
    <source>
        <strain evidence="3">AF10</strain>
    </source>
</reference>
<protein>
    <submittedName>
        <fullName evidence="2">Uncharacterized protein</fullName>
    </submittedName>
</protein>
<organism evidence="2 3">
    <name type="scientific">Granulicella sibirica</name>
    <dbReference type="NCBI Taxonomy" id="2479048"/>
    <lineage>
        <taxon>Bacteria</taxon>
        <taxon>Pseudomonadati</taxon>
        <taxon>Acidobacteriota</taxon>
        <taxon>Terriglobia</taxon>
        <taxon>Terriglobales</taxon>
        <taxon>Acidobacteriaceae</taxon>
        <taxon>Granulicella</taxon>
    </lineage>
</organism>
<dbReference type="Proteomes" id="UP000289437">
    <property type="component" value="Unassembled WGS sequence"/>
</dbReference>
<evidence type="ECO:0000313" key="3">
    <source>
        <dbReference type="Proteomes" id="UP000289437"/>
    </source>
</evidence>
<name>A0A4Q0SVF7_9BACT</name>
<dbReference type="EMBL" id="RDSM01000007">
    <property type="protein sequence ID" value="RXH53880.1"/>
    <property type="molecule type" value="Genomic_DNA"/>
</dbReference>
<reference evidence="2 3" key="1">
    <citation type="submission" date="2018-11" db="EMBL/GenBank/DDBJ databases">
        <authorList>
            <person name="Mardanov A.V."/>
            <person name="Ravin N.V."/>
            <person name="Dedysh S.N."/>
        </authorList>
    </citation>
    <scope>NUCLEOTIDE SEQUENCE [LARGE SCALE GENOMIC DNA]</scope>
    <source>
        <strain evidence="2 3">AF10</strain>
    </source>
</reference>
<evidence type="ECO:0000256" key="1">
    <source>
        <dbReference type="SAM" id="MobiDB-lite"/>
    </source>
</evidence>
<feature type="region of interest" description="Disordered" evidence="1">
    <location>
        <begin position="1"/>
        <end position="38"/>
    </location>
</feature>
<sequence>MPSALFGNHIAAAPSRMAGGDGNRGTDTALTVPRVGGD</sequence>
<keyword evidence="3" id="KW-1185">Reference proteome</keyword>
<proteinExistence type="predicted"/>
<dbReference type="AlphaFoldDB" id="A0A4Q0SVF7"/>
<comment type="caution">
    <text evidence="2">The sequence shown here is derived from an EMBL/GenBank/DDBJ whole genome shotgun (WGS) entry which is preliminary data.</text>
</comment>
<accession>A0A4Q0SVF7</accession>
<gene>
    <name evidence="2" type="ORF">GRAN_5218</name>
</gene>
<evidence type="ECO:0000313" key="2">
    <source>
        <dbReference type="EMBL" id="RXH53880.1"/>
    </source>
</evidence>